<feature type="compositionally biased region" description="Polar residues" evidence="10">
    <location>
        <begin position="288"/>
        <end position="304"/>
    </location>
</feature>
<evidence type="ECO:0000256" key="5">
    <source>
        <dbReference type="ARBA" id="ARBA00022833"/>
    </source>
</evidence>
<evidence type="ECO:0000256" key="10">
    <source>
        <dbReference type="SAM" id="MobiDB-lite"/>
    </source>
</evidence>
<gene>
    <name evidence="12" type="ORF">CUNI_LOCUS19299</name>
</gene>
<dbReference type="EMBL" id="CAJHNH020006445">
    <property type="protein sequence ID" value="CAG5133741.1"/>
    <property type="molecule type" value="Genomic_DNA"/>
</dbReference>
<feature type="domain" description="C2H2-type" evidence="11">
    <location>
        <begin position="580"/>
        <end position="609"/>
    </location>
</feature>
<accession>A0A8S4A5U2</accession>
<reference evidence="12" key="1">
    <citation type="submission" date="2021-04" db="EMBL/GenBank/DDBJ databases">
        <authorList>
            <consortium name="Molecular Ecology Group"/>
        </authorList>
    </citation>
    <scope>NUCLEOTIDE SEQUENCE</scope>
</reference>
<dbReference type="GO" id="GO:0006357">
    <property type="term" value="P:regulation of transcription by RNA polymerase II"/>
    <property type="evidence" value="ECO:0007669"/>
    <property type="project" value="TreeGrafter"/>
</dbReference>
<dbReference type="Gene3D" id="3.30.160.60">
    <property type="entry name" value="Classic Zinc Finger"/>
    <property type="match status" value="11"/>
</dbReference>
<feature type="domain" description="C2H2-type" evidence="11">
    <location>
        <begin position="1154"/>
        <end position="1181"/>
    </location>
</feature>
<evidence type="ECO:0000256" key="4">
    <source>
        <dbReference type="ARBA" id="ARBA00022771"/>
    </source>
</evidence>
<comment type="caution">
    <text evidence="12">The sequence shown here is derived from an EMBL/GenBank/DDBJ whole genome shotgun (WGS) entry which is preliminary data.</text>
</comment>
<feature type="domain" description="C2H2-type" evidence="11">
    <location>
        <begin position="926"/>
        <end position="955"/>
    </location>
</feature>
<dbReference type="FunFam" id="3.30.160.60:FF:000100">
    <property type="entry name" value="Zinc finger 45-like"/>
    <property type="match status" value="1"/>
</dbReference>
<feature type="domain" description="C2H2-type" evidence="11">
    <location>
        <begin position="748"/>
        <end position="778"/>
    </location>
</feature>
<comment type="subcellular location">
    <subcellularLocation>
        <location evidence="1">Nucleus</location>
    </subcellularLocation>
</comment>
<name>A0A8S4A5U2_9EUPU</name>
<evidence type="ECO:0000256" key="8">
    <source>
        <dbReference type="ARBA" id="ARBA00023242"/>
    </source>
</evidence>
<dbReference type="PANTHER" id="PTHR46179">
    <property type="entry name" value="ZINC FINGER PROTEIN"/>
    <property type="match status" value="1"/>
</dbReference>
<evidence type="ECO:0000256" key="6">
    <source>
        <dbReference type="ARBA" id="ARBA00023015"/>
    </source>
</evidence>
<feature type="domain" description="C2H2-type" evidence="11">
    <location>
        <begin position="550"/>
        <end position="579"/>
    </location>
</feature>
<dbReference type="SMART" id="SM00355">
    <property type="entry name" value="ZnF_C2H2"/>
    <property type="match status" value="24"/>
</dbReference>
<keyword evidence="13" id="KW-1185">Reference proteome</keyword>
<proteinExistence type="predicted"/>
<feature type="region of interest" description="Disordered" evidence="10">
    <location>
        <begin position="148"/>
        <end position="173"/>
    </location>
</feature>
<feature type="domain" description="C2H2-type" evidence="11">
    <location>
        <begin position="786"/>
        <end position="816"/>
    </location>
</feature>
<feature type="compositionally biased region" description="Polar residues" evidence="10">
    <location>
        <begin position="432"/>
        <end position="446"/>
    </location>
</feature>
<keyword evidence="3" id="KW-0677">Repeat</keyword>
<keyword evidence="8" id="KW-0539">Nucleus</keyword>
<evidence type="ECO:0000313" key="13">
    <source>
        <dbReference type="Proteomes" id="UP000678393"/>
    </source>
</evidence>
<feature type="domain" description="C2H2-type" evidence="11">
    <location>
        <begin position="1267"/>
        <end position="1294"/>
    </location>
</feature>
<dbReference type="InterPro" id="IPR036236">
    <property type="entry name" value="Znf_C2H2_sf"/>
</dbReference>
<keyword evidence="4 9" id="KW-0863">Zinc-finger</keyword>
<evidence type="ECO:0000256" key="1">
    <source>
        <dbReference type="ARBA" id="ARBA00004123"/>
    </source>
</evidence>
<evidence type="ECO:0000256" key="2">
    <source>
        <dbReference type="ARBA" id="ARBA00022723"/>
    </source>
</evidence>
<feature type="domain" description="C2H2-type" evidence="11">
    <location>
        <begin position="1239"/>
        <end position="1266"/>
    </location>
</feature>
<dbReference type="Pfam" id="PF00096">
    <property type="entry name" value="zf-C2H2"/>
    <property type="match status" value="1"/>
</dbReference>
<protein>
    <recommendedName>
        <fullName evidence="11">C2H2-type domain-containing protein</fullName>
    </recommendedName>
</protein>
<keyword evidence="7" id="KW-0804">Transcription</keyword>
<evidence type="ECO:0000313" key="12">
    <source>
        <dbReference type="EMBL" id="CAG5133741.1"/>
    </source>
</evidence>
<dbReference type="OrthoDB" id="4748970at2759"/>
<feature type="compositionally biased region" description="Basic and acidic residues" evidence="10">
    <location>
        <begin position="148"/>
        <end position="159"/>
    </location>
</feature>
<dbReference type="PANTHER" id="PTHR46179:SF13">
    <property type="entry name" value="C2H2-TYPE DOMAIN-CONTAINING PROTEIN"/>
    <property type="match status" value="1"/>
</dbReference>
<feature type="domain" description="C2H2-type" evidence="11">
    <location>
        <begin position="650"/>
        <end position="678"/>
    </location>
</feature>
<feature type="region of interest" description="Disordered" evidence="10">
    <location>
        <begin position="288"/>
        <end position="370"/>
    </location>
</feature>
<dbReference type="InterPro" id="IPR013087">
    <property type="entry name" value="Znf_C2H2_type"/>
</dbReference>
<dbReference type="PROSITE" id="PS50157">
    <property type="entry name" value="ZINC_FINGER_C2H2_2"/>
    <property type="match status" value="17"/>
</dbReference>
<dbReference type="Pfam" id="PF13894">
    <property type="entry name" value="zf-C2H2_4"/>
    <property type="match status" value="1"/>
</dbReference>
<feature type="domain" description="C2H2-type" evidence="11">
    <location>
        <begin position="896"/>
        <end position="925"/>
    </location>
</feature>
<keyword evidence="5" id="KW-0862">Zinc</keyword>
<feature type="compositionally biased region" description="Basic residues" evidence="10">
    <location>
        <begin position="331"/>
        <end position="342"/>
    </location>
</feature>
<feature type="domain" description="C2H2-type" evidence="11">
    <location>
        <begin position="1020"/>
        <end position="1047"/>
    </location>
</feature>
<feature type="domain" description="C2H2-type" evidence="11">
    <location>
        <begin position="955"/>
        <end position="984"/>
    </location>
</feature>
<feature type="domain" description="C2H2-type" evidence="11">
    <location>
        <begin position="681"/>
        <end position="710"/>
    </location>
</feature>
<evidence type="ECO:0000256" key="3">
    <source>
        <dbReference type="ARBA" id="ARBA00022737"/>
    </source>
</evidence>
<feature type="compositionally biased region" description="Basic and acidic residues" evidence="10">
    <location>
        <begin position="345"/>
        <end position="358"/>
    </location>
</feature>
<dbReference type="PROSITE" id="PS00028">
    <property type="entry name" value="ZINC_FINGER_C2H2_1"/>
    <property type="match status" value="20"/>
</dbReference>
<keyword evidence="2" id="KW-0479">Metal-binding</keyword>
<feature type="domain" description="C2H2-type" evidence="11">
    <location>
        <begin position="711"/>
        <end position="738"/>
    </location>
</feature>
<keyword evidence="6" id="KW-0805">Transcription regulation</keyword>
<sequence length="1499" mass="172179">MVKERDEDRMGKCAICWQILRPKSPLLRGKKCTRFEIKEKLEYLLPPQDFGVLYDEHIFRNPRICNVCFVTIKKIPRTISKLQDLVGKKINTKLYKPHRAEWNEFTSDLPFTRNRTNKLVQSSNSLSSRQRALHLSSEIVNTVSVNEERFDRASRERSKYSRHNSPEPLNEIECESDNDATYTHLQNSEGQRSHLSQSDSASKSEADIPESVKVYDHLLDVDPILSSSISTSDDVIPHVDNKRKTLKKRDSAVKSLTKTKLTSVTCDKTMKREPCVRKTRQCKVNYLQSQNKANNNRSIASNNLQKEDKPSKIQRKAKQSLEEKSFNMQQRTKRSITLRRTRSSVSKEQENSDSDHMVDVSYSESEDEYLPPLTRRTSRAKESVKYLSKHVSAYKICQDTAKNRKKAMSRQLTIKLKALKSRRFKRGKNEQSDIANSVGESSQFQGKSDVARTGVKEDIPVSLSEHSKARLKELAEQVTKYLHDKSNISQRMLIRCSVGSCDHQYPLWCHQAVHVKYYHYDGVAPDDSCFTQKMFMLADNGKLYSETFPFKCTHANCGLAFTSEDILQEHESAHGKKNVLMCGFPDCTKAFKNPRSLLVHTASHTGDQPFVCTKSGCEKSFKDTEELSKHRARHTELNNRKSTHVKYESLRCDACGKQYANEKGLLRHKRRIHGVGKPGRHICPYEDCTESFVKKEKLEIHLCSHSPERRLFCEKCGKKFSCQRYLDVHYKIHMKNEKHAMSPPSRSIRCEFTSCDKMFTTRENMKSHVLNQHRGRKPKAVPGVFFPCAVEGCGKKFSFRSTLYRHNKLVHKGGDYKLGREVVKYFNRRNLLEEHMVMEHGKAPKRLLPLQNKELDFIEKMCVHCGMALTASQLPRHIEIYHSDRAIREMKESLPYCCHLKDCDQIFSTQEDRKSHVQEHINNPPFRCHIGDCGMTFYLEKNLDNHLWNHSKKVSVCDYEGCSRKFEDQLQLAKHSKCHYDGKMKCPWPNCDNWLTETGHLKPHFVAHSRSLRANLDSDYVCEICELAFNTKWGLMIHKRMHGEEAAAKPSLSRLVKFACEEDGCQATFADQKGFFDHFLFHYTNIPASCHNNGCTESFRNMITMSRHTKCHFDGKYKCPWQGCAKLFASMFIVKKHLYRHIMSNPVVASSRPYSCTQCFMVFKSERNHFSHQEYHNEKSDYVCPTCGKKGHHNHMKNHRSDNKPRKPQECQQCGARYATVSGLKFHLLQKHKIGNWPFRCMYCSKGFVSSREMQRHIPLHTKEKPFRCEICGASFASHTGHRAHMRKHTGERYACDVEGCGKVYTTPISLRGHKAQHAGFSKTCHYCFKTYKNPYRHKCKASRESRLKIAKLEQNQNVRPSVSLMAPALSHPAPPPPQSQPSLVSLAPAMIPASTTLQHAVIMPQDGVAHPVEVQQAARAIMAPNTLTHSHVMPHSFAPGLSQGMQQALPHGLAGQGMMQPDRGQPGPMDMTRGASMDLAADYTFSNYVVFWDSQNNS</sequence>
<organism evidence="12 13">
    <name type="scientific">Candidula unifasciata</name>
    <dbReference type="NCBI Taxonomy" id="100452"/>
    <lineage>
        <taxon>Eukaryota</taxon>
        <taxon>Metazoa</taxon>
        <taxon>Spiralia</taxon>
        <taxon>Lophotrochozoa</taxon>
        <taxon>Mollusca</taxon>
        <taxon>Gastropoda</taxon>
        <taxon>Heterobranchia</taxon>
        <taxon>Euthyneura</taxon>
        <taxon>Panpulmonata</taxon>
        <taxon>Eupulmonata</taxon>
        <taxon>Stylommatophora</taxon>
        <taxon>Helicina</taxon>
        <taxon>Helicoidea</taxon>
        <taxon>Geomitridae</taxon>
        <taxon>Candidula</taxon>
    </lineage>
</organism>
<evidence type="ECO:0000256" key="9">
    <source>
        <dbReference type="PROSITE-ProRule" id="PRU00042"/>
    </source>
</evidence>
<dbReference type="Proteomes" id="UP000678393">
    <property type="component" value="Unassembled WGS sequence"/>
</dbReference>
<evidence type="ECO:0000256" key="7">
    <source>
        <dbReference type="ARBA" id="ARBA00023163"/>
    </source>
</evidence>
<feature type="domain" description="C2H2-type" evidence="11">
    <location>
        <begin position="1117"/>
        <end position="1146"/>
    </location>
</feature>
<feature type="region of interest" description="Disordered" evidence="10">
    <location>
        <begin position="186"/>
        <end position="206"/>
    </location>
</feature>
<feature type="domain" description="C2H2-type" evidence="11">
    <location>
        <begin position="610"/>
        <end position="639"/>
    </location>
</feature>
<dbReference type="SUPFAM" id="SSF57667">
    <property type="entry name" value="beta-beta-alpha zinc fingers"/>
    <property type="match status" value="8"/>
</dbReference>
<feature type="region of interest" description="Disordered" evidence="10">
    <location>
        <begin position="425"/>
        <end position="449"/>
    </location>
</feature>
<dbReference type="GO" id="GO:0005634">
    <property type="term" value="C:nucleus"/>
    <property type="evidence" value="ECO:0007669"/>
    <property type="project" value="UniProtKB-SubCell"/>
</dbReference>
<evidence type="ECO:0000259" key="11">
    <source>
        <dbReference type="PROSITE" id="PS50157"/>
    </source>
</evidence>
<dbReference type="InterPro" id="IPR051061">
    <property type="entry name" value="Zinc_finger_trans_reg"/>
</dbReference>
<feature type="domain" description="C2H2-type" evidence="11">
    <location>
        <begin position="1294"/>
        <end position="1323"/>
    </location>
</feature>
<dbReference type="GO" id="GO:0008270">
    <property type="term" value="F:zinc ion binding"/>
    <property type="evidence" value="ECO:0007669"/>
    <property type="project" value="UniProtKB-KW"/>
</dbReference>
<feature type="compositionally biased region" description="Polar residues" evidence="10">
    <location>
        <begin position="186"/>
        <end position="203"/>
    </location>
</feature>